<dbReference type="PROSITE" id="PS52038">
    <property type="entry name" value="TOPO_IB_2"/>
    <property type="match status" value="1"/>
</dbReference>
<dbReference type="SUPFAM" id="SSF56741">
    <property type="entry name" value="Eukaryotic DNA topoisomerase I, N-terminal DNA-binding fragment"/>
    <property type="match status" value="1"/>
</dbReference>
<feature type="compositionally biased region" description="Basic and acidic residues" evidence="10">
    <location>
        <begin position="225"/>
        <end position="235"/>
    </location>
</feature>
<evidence type="ECO:0000259" key="11">
    <source>
        <dbReference type="SMART" id="SM00435"/>
    </source>
</evidence>
<accession>A0A286UHL7</accession>
<dbReference type="InterPro" id="IPR013034">
    <property type="entry name" value="DNA_topo_DNA_db_N_dom1"/>
</dbReference>
<feature type="region of interest" description="Disordered" evidence="10">
    <location>
        <begin position="1"/>
        <end position="272"/>
    </location>
</feature>
<dbReference type="InterPro" id="IPR001631">
    <property type="entry name" value="TopoI"/>
</dbReference>
<dbReference type="GO" id="GO:0005730">
    <property type="term" value="C:nucleolus"/>
    <property type="evidence" value="ECO:0007669"/>
    <property type="project" value="TreeGrafter"/>
</dbReference>
<organism evidence="12 13">
    <name type="scientific">Pyrrhoderma noxium</name>
    <dbReference type="NCBI Taxonomy" id="2282107"/>
    <lineage>
        <taxon>Eukaryota</taxon>
        <taxon>Fungi</taxon>
        <taxon>Dikarya</taxon>
        <taxon>Basidiomycota</taxon>
        <taxon>Agaricomycotina</taxon>
        <taxon>Agaricomycetes</taxon>
        <taxon>Hymenochaetales</taxon>
        <taxon>Hymenochaetaceae</taxon>
        <taxon>Pyrrhoderma</taxon>
    </lineage>
</organism>
<evidence type="ECO:0000256" key="10">
    <source>
        <dbReference type="SAM" id="MobiDB-lite"/>
    </source>
</evidence>
<dbReference type="Gene3D" id="1.10.132.10">
    <property type="match status" value="2"/>
</dbReference>
<keyword evidence="6 8" id="KW-0413">Isomerase</keyword>
<dbReference type="GO" id="GO:0003677">
    <property type="term" value="F:DNA binding"/>
    <property type="evidence" value="ECO:0007669"/>
    <property type="project" value="UniProtKB-UniRule"/>
</dbReference>
<dbReference type="FunCoup" id="A0A286UHL7">
    <property type="interactions" value="301"/>
</dbReference>
<dbReference type="PROSITE" id="PS00176">
    <property type="entry name" value="TOPO_IB_1"/>
    <property type="match status" value="1"/>
</dbReference>
<dbReference type="Proteomes" id="UP000217199">
    <property type="component" value="Unassembled WGS sequence"/>
</dbReference>
<keyword evidence="5 8" id="KW-0238">DNA-binding</keyword>
<dbReference type="EC" id="5.6.2.1" evidence="9"/>
<feature type="domain" description="DNA topoisomerase I eukaryotic-type" evidence="11">
    <location>
        <begin position="438"/>
        <end position="889"/>
    </location>
</feature>
<evidence type="ECO:0000313" key="13">
    <source>
        <dbReference type="Proteomes" id="UP000217199"/>
    </source>
</evidence>
<dbReference type="InterPro" id="IPR013030">
    <property type="entry name" value="DNA_topo_DNA_db_N_dom2"/>
</dbReference>
<dbReference type="CDD" id="cd00660">
    <property type="entry name" value="Topoisomer_IB_N"/>
    <property type="match status" value="1"/>
</dbReference>
<dbReference type="FunFam" id="1.10.10.41:FF:000001">
    <property type="entry name" value="DNA topoisomerase I"/>
    <property type="match status" value="1"/>
</dbReference>
<name>A0A286UHL7_9AGAM</name>
<gene>
    <name evidence="12" type="ORF">PNOK_0588200</name>
</gene>
<feature type="compositionally biased region" description="Polar residues" evidence="10">
    <location>
        <begin position="1"/>
        <end position="24"/>
    </location>
</feature>
<dbReference type="FunFam" id="3.90.15.10:FF:000003">
    <property type="entry name" value="DNA topoisomerase I"/>
    <property type="match status" value="1"/>
</dbReference>
<sequence>MSSELTTFSDDVPLSQKSHSSMTNGHVAYRNGNGASARDSSMSDDGDDDDDDVPLASQSSSRVKTEPLATPKRPLKRKVTESGTSDDDDDVPLASSQNRTTAIPMPGAVAATTVPAASVVDKSKLKRSVKSKKKISPESDSDDDVPLGTELKSNGKANGKSKVPPKKRIKKEEPDGNSVESDEETPKKEKPKKATKTNGTRAKGKVKKEESDDEPLATPKKRTKKELDSENESKPAKKKRSKSKKEESAEAEDSSTAKKKGRAKKEEAEDDEDVYKWWETGEDVNGDGSIKWNTLIHNGVFFPPPYDPLPKNVKMKYAGRPVDLPPESEEVAGFYGVMLETEHAQDAVFNKNFFNDFLKVLEEHPPRDGTKITDFSLCDFRPIFEHHEVLKAQKKALTTAEKKALKAEKDKLEEPFTHCTLDGRKEKVGNFRVEPPGLFRGRGEHPRKGSLKLRVRPEDVTINIGEGVPIPVPNMPGKWKNVIHDQTVTWLANWTENINGNHKYVFLAAGSSLKGQSDMSKFEKARELKNHVDRIRQNYNVQLRSKMMKDRQLATAMYFIDRLALRAGNEKGEDEADTVGCCSLRCEHVTLSKEDDDVHKVHFDFLGKDSIRFVQDVVVEEQIAKNVRIFKKDKGSGDALFDRVNTTMLNKHLSEYMKGLTAKVFRTYNASITFQQQLELLTPKGASVQEKLNAYNKANRIVAILCNHQRSVPKTHLASMEKMSDKLRAIKYERMKMRHVLFELDPKYKKKKEYKEDESDIDDDWIAQHEDTLKEKEIEKAKKKFAKDNEKLETEGERPKPESELNGRIEEIEEEFKRLFKERGTKKATLKRAKPVEKVEEAIAKLTERIKTHKLQMVDRDEGKEVSLGTSKINYLDPRITAAWCKEHDVPIEKLFSKTLLTKFPWAMEVESDWKF</sequence>
<dbReference type="InterPro" id="IPR025834">
    <property type="entry name" value="TopoI_C_dom"/>
</dbReference>
<dbReference type="GO" id="GO:0005694">
    <property type="term" value="C:chromosome"/>
    <property type="evidence" value="ECO:0007669"/>
    <property type="project" value="InterPro"/>
</dbReference>
<evidence type="ECO:0000256" key="3">
    <source>
        <dbReference type="ARBA" id="ARBA00006645"/>
    </source>
</evidence>
<evidence type="ECO:0000256" key="6">
    <source>
        <dbReference type="ARBA" id="ARBA00023235"/>
    </source>
</evidence>
<dbReference type="STRING" id="2282107.A0A286UHL7"/>
<comment type="function">
    <text evidence="9">Releases the supercoiling and torsional tension of DNA introduced during the DNA replication and transcription by transiently cleaving and rejoining one strand of the DNA duplex. Introduces a single-strand break via transesterification at the specific target site 5'-[CT]CCTTp site in duplex DNA. The scissile phosphodiester is attacked by the catalytic tyrosine of the enzyme, resulting in the formation of a DNA-(3'-phosphotyrosyl)-enzyme intermediate and the expulsion of a 5'-OH DNA strand. The free DNA strand then undergoes passage around the unbroken strand thus removing DNA supercoils. Finally, in the religation step, the DNA 5'-OH attacks the covalent intermediate to expel the active-site tyrosine and restore the DNA phosphodiester backbone.</text>
</comment>
<dbReference type="Pfam" id="PF02919">
    <property type="entry name" value="Topoisom_I_N"/>
    <property type="match status" value="1"/>
</dbReference>
<keyword evidence="4 8" id="KW-0799">Topoisomerase</keyword>
<dbReference type="OrthoDB" id="47179at2759"/>
<feature type="compositionally biased region" description="Acidic residues" evidence="10">
    <location>
        <begin position="42"/>
        <end position="53"/>
    </location>
</feature>
<evidence type="ECO:0000313" key="12">
    <source>
        <dbReference type="EMBL" id="PAV19038.1"/>
    </source>
</evidence>
<dbReference type="InterPro" id="IPR013500">
    <property type="entry name" value="TopoI_cat_euk"/>
</dbReference>
<protein>
    <recommendedName>
        <fullName evidence="9">DNA topoisomerase I</fullName>
        <ecNumber evidence="9">5.6.2.1</ecNumber>
    </recommendedName>
    <alternativeName>
        <fullName evidence="9">DNA topoisomerase 1</fullName>
    </alternativeName>
</protein>
<dbReference type="Gene3D" id="1.10.10.41">
    <property type="entry name" value="Yeast DNA topoisomerase - domain 1"/>
    <property type="match status" value="1"/>
</dbReference>
<dbReference type="GO" id="GO:0003917">
    <property type="term" value="F:DNA topoisomerase type I (single strand cut, ATP-independent) activity"/>
    <property type="evidence" value="ECO:0007669"/>
    <property type="project" value="UniProtKB-UniRule"/>
</dbReference>
<dbReference type="Gene3D" id="2.170.11.10">
    <property type="entry name" value="DNA Topoisomerase I, domain 2"/>
    <property type="match status" value="1"/>
</dbReference>
<feature type="compositionally biased region" description="Low complexity" evidence="10">
    <location>
        <begin position="108"/>
        <end position="120"/>
    </location>
</feature>
<keyword evidence="13" id="KW-1185">Reference proteome</keyword>
<dbReference type="AlphaFoldDB" id="A0A286UHL7"/>
<dbReference type="PANTHER" id="PTHR10290">
    <property type="entry name" value="DNA TOPOISOMERASE I"/>
    <property type="match status" value="1"/>
</dbReference>
<dbReference type="InterPro" id="IPR014711">
    <property type="entry name" value="TopoI_cat_a-hlx-sub_euk"/>
</dbReference>
<evidence type="ECO:0000256" key="2">
    <source>
        <dbReference type="ARBA" id="ARBA00004123"/>
    </source>
</evidence>
<feature type="region of interest" description="Disordered" evidence="10">
    <location>
        <begin position="787"/>
        <end position="807"/>
    </location>
</feature>
<comment type="similarity">
    <text evidence="3 8 9">Belongs to the type IB topoisomerase family.</text>
</comment>
<evidence type="ECO:0000256" key="5">
    <source>
        <dbReference type="ARBA" id="ARBA00023125"/>
    </source>
</evidence>
<dbReference type="GO" id="GO:0006260">
    <property type="term" value="P:DNA replication"/>
    <property type="evidence" value="ECO:0007669"/>
    <property type="project" value="TreeGrafter"/>
</dbReference>
<evidence type="ECO:0000256" key="4">
    <source>
        <dbReference type="ARBA" id="ARBA00023029"/>
    </source>
</evidence>
<comment type="catalytic activity">
    <reaction evidence="1 8 9">
        <text>ATP-independent breakage of single-stranded DNA, followed by passage and rejoining.</text>
        <dbReference type="EC" id="5.6.2.1"/>
    </reaction>
</comment>
<comment type="subcellular location">
    <subcellularLocation>
        <location evidence="2">Nucleus</location>
    </subcellularLocation>
</comment>
<dbReference type="GO" id="GO:0007059">
    <property type="term" value="P:chromosome segregation"/>
    <property type="evidence" value="ECO:0007669"/>
    <property type="project" value="TreeGrafter"/>
</dbReference>
<dbReference type="PRINTS" id="PR00416">
    <property type="entry name" value="EUTPISMRASEI"/>
</dbReference>
<proteinExistence type="inferred from homology"/>
<evidence type="ECO:0000256" key="9">
    <source>
        <dbReference type="RuleBase" id="RU365101"/>
    </source>
</evidence>
<dbReference type="PANTHER" id="PTHR10290:SF3">
    <property type="entry name" value="DNA TOPOISOMERASE 1"/>
    <property type="match status" value="1"/>
</dbReference>
<dbReference type="InterPro" id="IPR018521">
    <property type="entry name" value="TopoIB_AS"/>
</dbReference>
<keyword evidence="7" id="KW-0539">Nucleus</keyword>
<dbReference type="InterPro" id="IPR036202">
    <property type="entry name" value="TopoI_DNA-bd_euk_N_sf"/>
</dbReference>
<feature type="compositionally biased region" description="Basic residues" evidence="10">
    <location>
        <begin position="124"/>
        <end position="134"/>
    </location>
</feature>
<reference evidence="12 13" key="1">
    <citation type="journal article" date="2017" name="Mol. Ecol.">
        <title>Comparative and population genomic landscape of Phellinus noxius: A hypervariable fungus causing root rot in trees.</title>
        <authorList>
            <person name="Chung C.L."/>
            <person name="Lee T.J."/>
            <person name="Akiba M."/>
            <person name="Lee H.H."/>
            <person name="Kuo T.H."/>
            <person name="Liu D."/>
            <person name="Ke H.M."/>
            <person name="Yokoi T."/>
            <person name="Roa M.B."/>
            <person name="Lu M.J."/>
            <person name="Chang Y.Y."/>
            <person name="Ann P.J."/>
            <person name="Tsai J.N."/>
            <person name="Chen C.Y."/>
            <person name="Tzean S.S."/>
            <person name="Ota Y."/>
            <person name="Hattori T."/>
            <person name="Sahashi N."/>
            <person name="Liou R.F."/>
            <person name="Kikuchi T."/>
            <person name="Tsai I.J."/>
        </authorList>
    </citation>
    <scope>NUCLEOTIDE SEQUENCE [LARGE SCALE GENOMIC DNA]</scope>
    <source>
        <strain evidence="12 13">FFPRI411160</strain>
    </source>
</reference>
<comment type="caution">
    <text evidence="12">The sequence shown here is derived from an EMBL/GenBank/DDBJ whole genome shotgun (WGS) entry which is preliminary data.</text>
</comment>
<dbReference type="InParanoid" id="A0A286UHL7"/>
<dbReference type="InterPro" id="IPR014727">
    <property type="entry name" value="TopoI_cat_a/b-sub_euk"/>
</dbReference>
<dbReference type="InterPro" id="IPR011010">
    <property type="entry name" value="DNA_brk_join_enz"/>
</dbReference>
<dbReference type="SUPFAM" id="SSF56349">
    <property type="entry name" value="DNA breaking-rejoining enzymes"/>
    <property type="match status" value="1"/>
</dbReference>
<evidence type="ECO:0000256" key="1">
    <source>
        <dbReference type="ARBA" id="ARBA00000213"/>
    </source>
</evidence>
<evidence type="ECO:0000256" key="8">
    <source>
        <dbReference type="PROSITE-ProRule" id="PRU01382"/>
    </source>
</evidence>
<dbReference type="InterPro" id="IPR051062">
    <property type="entry name" value="Topoisomerase_IB"/>
</dbReference>
<feature type="active site" description="O-(3'-phospho-DNA)-tyrosine intermediate" evidence="8">
    <location>
        <position position="875"/>
    </location>
</feature>
<dbReference type="EMBL" id="NBII01000005">
    <property type="protein sequence ID" value="PAV19038.1"/>
    <property type="molecule type" value="Genomic_DNA"/>
</dbReference>
<dbReference type="GO" id="GO:0006265">
    <property type="term" value="P:DNA topological change"/>
    <property type="evidence" value="ECO:0007669"/>
    <property type="project" value="UniProtKB-UniRule"/>
</dbReference>
<dbReference type="Gene3D" id="3.90.15.10">
    <property type="entry name" value="Topoisomerase I, Chain A, domain 3"/>
    <property type="match status" value="1"/>
</dbReference>
<evidence type="ECO:0000256" key="7">
    <source>
        <dbReference type="ARBA" id="ARBA00023242"/>
    </source>
</evidence>
<dbReference type="Pfam" id="PF14370">
    <property type="entry name" value="Topo_C_assoc"/>
    <property type="match status" value="1"/>
</dbReference>
<dbReference type="Pfam" id="PF01028">
    <property type="entry name" value="Topoisom_I"/>
    <property type="match status" value="1"/>
</dbReference>
<dbReference type="InterPro" id="IPR013499">
    <property type="entry name" value="TopoI_euk"/>
</dbReference>
<dbReference type="InterPro" id="IPR008336">
    <property type="entry name" value="TopoI_DNA-bd_euk"/>
</dbReference>
<dbReference type="CDD" id="cd00659">
    <property type="entry name" value="Topo_IB_C"/>
    <property type="match status" value="1"/>
</dbReference>
<dbReference type="SMART" id="SM00435">
    <property type="entry name" value="TOPEUc"/>
    <property type="match status" value="1"/>
</dbReference>